<accession>A0A0E3ERR0</accession>
<dbReference type="EMBL" id="KJ019113">
    <property type="protein sequence ID" value="AIX34881.1"/>
    <property type="molecule type" value="Genomic_DNA"/>
</dbReference>
<evidence type="ECO:0000313" key="49">
    <source>
        <dbReference type="Proteomes" id="UP000033003"/>
    </source>
</evidence>
<evidence type="ECO:0000313" key="26">
    <source>
        <dbReference type="EMBL" id="AIX27114.1"/>
    </source>
</evidence>
<dbReference type="EMBL" id="KJ019079">
    <property type="protein sequence ID" value="AIX26260.1"/>
    <property type="molecule type" value="Genomic_DNA"/>
</dbReference>
<dbReference type="EMBL" id="KJ019046">
    <property type="protein sequence ID" value="AIX18767.1"/>
    <property type="molecule type" value="Genomic_DNA"/>
</dbReference>
<dbReference type="Proteomes" id="UP000185363">
    <property type="component" value="Segment"/>
</dbReference>
<evidence type="ECO:0000313" key="5">
    <source>
        <dbReference type="EMBL" id="AIX15439.1"/>
    </source>
</evidence>
<evidence type="ECO:0000313" key="27">
    <source>
        <dbReference type="EMBL" id="AIX34660.1"/>
    </source>
</evidence>
<dbReference type="Proteomes" id="UP000185350">
    <property type="component" value="Segment"/>
</dbReference>
<keyword evidence="2" id="KW-0812">Transmembrane</keyword>
<dbReference type="RefSeq" id="YP_009133524.1">
    <property type="nucleotide sequence ID" value="NC_026923.1"/>
</dbReference>
<evidence type="ECO:0000313" key="15">
    <source>
        <dbReference type="EMBL" id="AIX21286.1"/>
    </source>
</evidence>
<dbReference type="EMBL" id="KJ019127">
    <property type="protein sequence ID" value="AIX37963.1"/>
    <property type="molecule type" value="Genomic_DNA"/>
</dbReference>
<dbReference type="Proteomes" id="UP000185345">
    <property type="component" value="Segment"/>
</dbReference>
<evidence type="ECO:0000313" key="3">
    <source>
        <dbReference type="EMBL" id="AIX14794.1"/>
    </source>
</evidence>
<dbReference type="Proteomes" id="UP000185349">
    <property type="component" value="Segment"/>
</dbReference>
<dbReference type="EMBL" id="KJ019078">
    <property type="protein sequence ID" value="AIX26043.1"/>
    <property type="molecule type" value="Genomic_DNA"/>
</dbReference>
<sequence>MDTSNFLALAVGFMVANFMLYIIKKSDDDNGGGGDGGMMTPLMVPTN</sequence>
<evidence type="ECO:0000313" key="52">
    <source>
        <dbReference type="Proteomes" id="UP000185373"/>
    </source>
</evidence>
<dbReference type="EMBL" id="KJ019062">
    <property type="protein sequence ID" value="AIX22516.1"/>
    <property type="molecule type" value="Genomic_DNA"/>
</dbReference>
<dbReference type="EMBL" id="KJ019162">
    <property type="protein sequence ID" value="AIX46455.1"/>
    <property type="molecule type" value="Genomic_DNA"/>
</dbReference>
<evidence type="ECO:0000313" key="35">
    <source>
        <dbReference type="EMBL" id="AIX37309.1"/>
    </source>
</evidence>
<dbReference type="Proteomes" id="UP000185386">
    <property type="component" value="Segment"/>
</dbReference>
<dbReference type="Proteomes" id="UP000185368">
    <property type="component" value="Segment"/>
</dbReference>
<dbReference type="Proteomes" id="UP000185358">
    <property type="component" value="Segment"/>
</dbReference>
<keyword evidence="2" id="KW-1133">Transmembrane helix</keyword>
<evidence type="ECO:0000313" key="45">
    <source>
        <dbReference type="EMBL" id="AIX46018.1"/>
    </source>
</evidence>
<evidence type="ECO:0000313" key="19">
    <source>
        <dbReference type="EMBL" id="AIX24960.1"/>
    </source>
</evidence>
<dbReference type="EMBL" id="KJ019083">
    <property type="protein sequence ID" value="AIX27114.1"/>
    <property type="molecule type" value="Genomic_DNA"/>
</dbReference>
<dbReference type="Proteomes" id="UP000185354">
    <property type="component" value="Segment"/>
</dbReference>
<evidence type="ECO:0000313" key="40">
    <source>
        <dbReference type="EMBL" id="AIX38614.1"/>
    </source>
</evidence>
<dbReference type="Proteomes" id="UP000185383">
    <property type="component" value="Segment"/>
</dbReference>
<dbReference type="EMBL" id="KJ019130">
    <property type="protein sequence ID" value="AIX38614.1"/>
    <property type="molecule type" value="Genomic_DNA"/>
</dbReference>
<dbReference type="Proteomes" id="UP000185369">
    <property type="component" value="Segment"/>
</dbReference>
<dbReference type="Proteomes" id="UP000185361">
    <property type="component" value="Segment"/>
</dbReference>
<protein>
    <submittedName>
        <fullName evidence="5">Uncharacterized protein</fullName>
    </submittedName>
</protein>
<dbReference type="EMBL" id="KJ019160">
    <property type="protein sequence ID" value="AIX46018.1"/>
    <property type="molecule type" value="Genomic_DNA"/>
</dbReference>
<evidence type="ECO:0000313" key="21">
    <source>
        <dbReference type="EMBL" id="AIX25395.1"/>
    </source>
</evidence>
<evidence type="ECO:0000313" key="7">
    <source>
        <dbReference type="EMBL" id="AIX16087.1"/>
    </source>
</evidence>
<dbReference type="Proteomes" id="UP000185372">
    <property type="component" value="Genome"/>
</dbReference>
<dbReference type="EMBL" id="KJ019031">
    <property type="protein sequence ID" value="AIX15439.1"/>
    <property type="molecule type" value="Genomic_DNA"/>
</dbReference>
<dbReference type="EMBL" id="KJ019072">
    <property type="protein sequence ID" value="AIX24741.1"/>
    <property type="molecule type" value="Genomic_DNA"/>
</dbReference>
<dbReference type="Proteomes" id="UP000185364">
    <property type="component" value="Segment"/>
</dbReference>
<dbReference type="EMBL" id="KJ019029">
    <property type="protein sequence ID" value="AIX15012.1"/>
    <property type="molecule type" value="Genomic_DNA"/>
</dbReference>
<evidence type="ECO:0000313" key="39">
    <source>
        <dbReference type="EMBL" id="AIX38396.1"/>
    </source>
</evidence>
<dbReference type="EMBL" id="KJ019028">
    <property type="protein sequence ID" value="AIX14794.1"/>
    <property type="molecule type" value="Genomic_DNA"/>
</dbReference>
<dbReference type="Proteomes" id="UP000185356">
    <property type="component" value="Segment"/>
</dbReference>
<dbReference type="EMBL" id="KJ019139">
    <property type="protein sequence ID" value="AIX40544.1"/>
    <property type="molecule type" value="Genomic_DNA"/>
</dbReference>
<dbReference type="Proteomes" id="UP000185348">
    <property type="component" value="Segment"/>
</dbReference>
<evidence type="ECO:0000313" key="37">
    <source>
        <dbReference type="EMBL" id="AIX37745.1"/>
    </source>
</evidence>
<dbReference type="EMBL" id="KJ019117">
    <property type="protein sequence ID" value="AIX35726.1"/>
    <property type="molecule type" value="Genomic_DNA"/>
</dbReference>
<dbReference type="EMBL" id="KJ019124">
    <property type="protein sequence ID" value="AIX37309.1"/>
    <property type="molecule type" value="Genomic_DNA"/>
</dbReference>
<dbReference type="EMBL" id="KJ019057">
    <property type="protein sequence ID" value="AIX21286.1"/>
    <property type="molecule type" value="Genomic_DNA"/>
</dbReference>
<evidence type="ECO:0000313" key="41">
    <source>
        <dbReference type="EMBL" id="AIX38832.1"/>
    </source>
</evidence>
<dbReference type="Proteomes" id="UP000185347">
    <property type="component" value="Segment"/>
</dbReference>
<evidence type="ECO:0000313" key="25">
    <source>
        <dbReference type="EMBL" id="AIX26478.1"/>
    </source>
</evidence>
<dbReference type="Proteomes" id="UP000185381">
    <property type="component" value="Genome"/>
</dbReference>
<gene>
    <name evidence="42" type="ORF">Syn7803C102_181</name>
    <name evidence="43" type="ORF">Syn7803C108_182</name>
    <name evidence="44" type="ORF">Syn7803C109_181</name>
    <name evidence="45" type="ORF">Syn7803C35_181</name>
    <name evidence="46" type="ORF">Syn7803C37_182</name>
    <name evidence="47" type="ORF">Syn7803C39_181</name>
    <name evidence="48" type="ORF">Syn7803C40_182</name>
    <name evidence="3" type="ORF">Syn7803C45_183</name>
    <name evidence="4" type="ORF">Syn7803C46_181</name>
    <name evidence="5" type="ORF">Syn7803C48_181</name>
    <name evidence="6" type="ORF">Syn7803C49_183</name>
    <name evidence="7" type="ORF">Syn7803C54_182</name>
    <name evidence="8" type="ORF">Syn7803C55_177</name>
    <name evidence="9" type="ORF">Syn7803C57_181</name>
    <name evidence="10" type="ORF">Syn7803C72_181</name>
    <name evidence="11" type="ORF">Syn7803C73_181</name>
    <name evidence="12" type="ORF">Syn7803C75_181</name>
    <name evidence="13" type="ORF">Syn7803C77_181</name>
    <name evidence="14" type="ORF">Syn7803C88_181</name>
    <name evidence="15" type="ORF">Syn7803C89_181</name>
    <name evidence="16" type="ORF">Syn7803C93_182</name>
    <name evidence="17" type="ORF">Syn7803US104_182</name>
    <name evidence="18" type="ORF">Syn7803US108_181</name>
    <name evidence="19" type="ORF">Syn7803US109_182</name>
    <name evidence="20" type="ORF">Syn7803US110_181</name>
    <name evidence="21" type="ORF">Syn7803US111_180</name>
    <name evidence="22" type="ORF">Syn7803US113_181</name>
    <name evidence="23" type="ORF">Syn7803US114_181</name>
    <name evidence="24" type="ORF">Syn7803US115_180</name>
    <name evidence="25" type="ORF">Syn7803US116_181</name>
    <name evidence="26" type="ORF">Syn7803US122_181</name>
    <name evidence="27" type="ORF">Syn7803US59_181</name>
    <name evidence="28" type="ORF">Syn7803US5_183</name>
    <name evidence="29" type="ORF">Syn7803US61_180</name>
    <name evidence="30" type="ORF">Syn7803US63_180</name>
    <name evidence="31" type="ORF">Syn7803US64_182</name>
    <name evidence="32" type="ORF">Syn7803US65_183</name>
    <name evidence="33" type="ORF">Syn7803US71_181</name>
    <name evidence="34" type="ORF">Syn7803US78_181</name>
    <name evidence="35" type="ORF">Syn7803US80_183</name>
    <name evidence="36" type="ORF">Syn7803US82_181</name>
    <name evidence="37" type="ORF">Syn7803US83_181</name>
    <name evidence="38" type="ORF">Syn7803US85_181</name>
    <name evidence="39" type="ORF">Syn7803US89_181</name>
    <name evidence="40" type="ORF">Syn7803US94_182</name>
    <name evidence="41" type="ORF">Syn7803US95_182</name>
</gene>
<dbReference type="Proteomes" id="UP000185352">
    <property type="component" value="Segment"/>
</dbReference>
<organism evidence="5 52">
    <name type="scientific">Synechococcus phage ACG-2014d</name>
    <dbReference type="NCBI Taxonomy" id="1493509"/>
    <lineage>
        <taxon>Viruses</taxon>
        <taxon>Duplodnaviria</taxon>
        <taxon>Heunggongvirae</taxon>
        <taxon>Uroviricota</taxon>
        <taxon>Caudoviricetes</taxon>
        <taxon>Pantevenvirales</taxon>
        <taxon>Kyanoviridae</taxon>
        <taxon>Lowelvirus</taxon>
        <taxon>Lowelvirus tuscon4d</taxon>
    </lineage>
</organism>
<evidence type="ECO:0000313" key="6">
    <source>
        <dbReference type="EMBL" id="AIX15659.1"/>
    </source>
</evidence>
<dbReference type="EMBL" id="KJ019073">
    <property type="protein sequence ID" value="AIX24960.1"/>
    <property type="molecule type" value="Genomic_DNA"/>
</dbReference>
<evidence type="ECO:0000313" key="8">
    <source>
        <dbReference type="EMBL" id="AIX16302.1"/>
    </source>
</evidence>
<dbReference type="EMBL" id="KJ019032">
    <property type="protein sequence ID" value="AIX15659.1"/>
    <property type="molecule type" value="Genomic_DNA"/>
</dbReference>
<dbReference type="Proteomes" id="UP000185353">
    <property type="component" value="Segment"/>
</dbReference>
<dbReference type="Proteomes" id="UP000185370">
    <property type="component" value="Segment"/>
</dbReference>
<evidence type="ECO:0000313" key="30">
    <source>
        <dbReference type="EMBL" id="AIX35726.1"/>
    </source>
</evidence>
<dbReference type="EMBL" id="KJ019080">
    <property type="protein sequence ID" value="AIX26478.1"/>
    <property type="molecule type" value="Genomic_DNA"/>
</dbReference>
<dbReference type="Proteomes" id="UP000185377">
    <property type="component" value="Segment"/>
</dbReference>
<dbReference type="Proteomes" id="UP000185360">
    <property type="component" value="Genome"/>
</dbReference>
<dbReference type="Proteomes" id="UP000185346">
    <property type="component" value="Segment"/>
</dbReference>
<name>A0A0E3ERR0_9CAUD</name>
<evidence type="ECO:0000256" key="1">
    <source>
        <dbReference type="SAM" id="MobiDB-lite"/>
    </source>
</evidence>
<evidence type="ECO:0000313" key="16">
    <source>
        <dbReference type="EMBL" id="AIX22516.1"/>
    </source>
</evidence>
<proteinExistence type="predicted"/>
<dbReference type="EMBL" id="KJ019140">
    <property type="protein sequence ID" value="AIX40762.1"/>
    <property type="molecule type" value="Genomic_DNA"/>
</dbReference>
<dbReference type="Proteomes" id="UP000185373">
    <property type="component" value="Segment"/>
</dbReference>
<evidence type="ECO:0000313" key="10">
    <source>
        <dbReference type="EMBL" id="AIX18767.1"/>
    </source>
</evidence>
<dbReference type="Proteomes" id="UP000185382">
    <property type="component" value="Segment"/>
</dbReference>
<evidence type="ECO:0000313" key="11">
    <source>
        <dbReference type="EMBL" id="AIX18985.1"/>
    </source>
</evidence>
<dbReference type="EMBL" id="KJ019050">
    <property type="protein sequence ID" value="AIX19638.1"/>
    <property type="molecule type" value="Genomic_DNA"/>
</dbReference>
<dbReference type="EMBL" id="KJ019136">
    <property type="protein sequence ID" value="AIX39907.1"/>
    <property type="molecule type" value="Genomic_DNA"/>
</dbReference>
<evidence type="ECO:0000313" key="36">
    <source>
        <dbReference type="EMBL" id="AIX37527.1"/>
    </source>
</evidence>
<dbReference type="Proteomes" id="UP000185365">
    <property type="component" value="Segment"/>
</dbReference>
<dbReference type="EMBL" id="KJ019131">
    <property type="protein sequence ID" value="AIX38832.1"/>
    <property type="molecule type" value="Genomic_DNA"/>
</dbReference>
<feature type="transmembrane region" description="Helical" evidence="2">
    <location>
        <begin position="6"/>
        <end position="23"/>
    </location>
</feature>
<dbReference type="EMBL" id="KJ019125">
    <property type="protein sequence ID" value="AIX37527.1"/>
    <property type="molecule type" value="Genomic_DNA"/>
</dbReference>
<evidence type="ECO:0000313" key="23">
    <source>
        <dbReference type="EMBL" id="AIX26043.1"/>
    </source>
</evidence>
<dbReference type="Proteomes" id="UP000185351">
    <property type="component" value="Segment"/>
</dbReference>
<evidence type="ECO:0000313" key="50">
    <source>
        <dbReference type="Proteomes" id="UP000185343"/>
    </source>
</evidence>
<evidence type="ECO:0000313" key="13">
    <source>
        <dbReference type="EMBL" id="AIX19638.1"/>
    </source>
</evidence>
<evidence type="ECO:0000313" key="28">
    <source>
        <dbReference type="EMBL" id="AIX34881.1"/>
    </source>
</evidence>
<dbReference type="EMBL" id="KJ019129">
    <property type="protein sequence ID" value="AIX38396.1"/>
    <property type="molecule type" value="Genomic_DNA"/>
</dbReference>
<dbReference type="EMBL" id="KJ019075">
    <property type="protein sequence ID" value="AIX25395.1"/>
    <property type="molecule type" value="Genomic_DNA"/>
</dbReference>
<dbReference type="Proteomes" id="UP000185380">
    <property type="component" value="Segment"/>
</dbReference>
<evidence type="ECO:0000313" key="48">
    <source>
        <dbReference type="EMBL" id="AIX47098.1"/>
    </source>
</evidence>
<evidence type="ECO:0000313" key="18">
    <source>
        <dbReference type="EMBL" id="AIX24741.1"/>
    </source>
</evidence>
<dbReference type="Proteomes" id="UP000185378">
    <property type="component" value="Segment"/>
</dbReference>
<evidence type="ECO:0000313" key="32">
    <source>
        <dbReference type="EMBL" id="AIX36165.1"/>
    </source>
</evidence>
<dbReference type="Proteomes" id="UP000185366">
    <property type="component" value="Segment"/>
</dbReference>
<evidence type="ECO:0000313" key="46">
    <source>
        <dbReference type="EMBL" id="AIX46455.1"/>
    </source>
</evidence>
<evidence type="ECO:0000313" key="34">
    <source>
        <dbReference type="EMBL" id="AIX36600.1"/>
    </source>
</evidence>
<evidence type="ECO:0000313" key="43">
    <source>
        <dbReference type="EMBL" id="AIX40544.1"/>
    </source>
</evidence>
<dbReference type="Proteomes" id="UP000185362">
    <property type="component" value="Segment"/>
</dbReference>
<evidence type="ECO:0000313" key="31">
    <source>
        <dbReference type="EMBL" id="AIX35945.1"/>
    </source>
</evidence>
<dbReference type="EMBL" id="KJ019034">
    <property type="protein sequence ID" value="AIX16087.1"/>
    <property type="molecule type" value="Genomic_DNA"/>
</dbReference>
<dbReference type="Proteomes" id="UP000185357">
    <property type="component" value="Segment"/>
</dbReference>
<dbReference type="Proteomes" id="UP000220606">
    <property type="component" value="Segment"/>
</dbReference>
<dbReference type="EMBL" id="KJ019047">
    <property type="protein sequence ID" value="AIX18985.1"/>
    <property type="molecule type" value="Genomic_DNA"/>
</dbReference>
<dbReference type="Proteomes" id="UP000185344">
    <property type="component" value="Segment"/>
</dbReference>
<dbReference type="EMBL" id="KJ019121">
    <property type="protein sequence ID" value="AIX36600.1"/>
    <property type="molecule type" value="Genomic_DNA"/>
</dbReference>
<dbReference type="EMBL" id="KJ019115">
    <property type="protein sequence ID" value="AIX35304.1"/>
    <property type="molecule type" value="Genomic_DNA"/>
</dbReference>
<evidence type="ECO:0000313" key="42">
    <source>
        <dbReference type="EMBL" id="AIX39907.1"/>
    </source>
</evidence>
<dbReference type="EMBL" id="KJ019036">
    <property type="protein sequence ID" value="AIX16488.1"/>
    <property type="molecule type" value="Genomic_DNA"/>
</dbReference>
<dbReference type="EMBL" id="KJ019048">
    <property type="protein sequence ID" value="AIX19203.1"/>
    <property type="molecule type" value="Genomic_DNA"/>
</dbReference>
<dbReference type="Proteomes" id="UP000185367">
    <property type="component" value="Segment"/>
</dbReference>
<dbReference type="EMBL" id="KJ019112">
    <property type="protein sequence ID" value="AIX34660.1"/>
    <property type="molecule type" value="Genomic_DNA"/>
</dbReference>
<dbReference type="EMBL" id="KJ019070">
    <property type="protein sequence ID" value="AIX24307.1"/>
    <property type="molecule type" value="Genomic_DNA"/>
</dbReference>
<evidence type="ECO:0000313" key="12">
    <source>
        <dbReference type="EMBL" id="AIX19203.1"/>
    </source>
</evidence>
<dbReference type="EMBL" id="KJ019077">
    <property type="protein sequence ID" value="AIX25825.1"/>
    <property type="molecule type" value="Genomic_DNA"/>
</dbReference>
<evidence type="ECO:0000313" key="38">
    <source>
        <dbReference type="EMBL" id="AIX37963.1"/>
    </source>
</evidence>
<evidence type="ECO:0000256" key="2">
    <source>
        <dbReference type="SAM" id="Phobius"/>
    </source>
</evidence>
<dbReference type="Proteomes" id="UP000185355">
    <property type="component" value="Segment"/>
</dbReference>
<dbReference type="Proteomes" id="UP000185376">
    <property type="component" value="Segment"/>
</dbReference>
<dbReference type="EMBL" id="KJ019074">
    <property type="protein sequence ID" value="AIX25177.1"/>
    <property type="molecule type" value="Genomic_DNA"/>
</dbReference>
<evidence type="ECO:0000313" key="47">
    <source>
        <dbReference type="EMBL" id="AIX46880.1"/>
    </source>
</evidence>
<dbReference type="EMBL" id="KJ019035">
    <property type="protein sequence ID" value="AIX16302.1"/>
    <property type="molecule type" value="Genomic_DNA"/>
</dbReference>
<dbReference type="EMBL" id="KJ019120">
    <property type="protein sequence ID" value="AIX36383.1"/>
    <property type="molecule type" value="Genomic_DNA"/>
</dbReference>
<evidence type="ECO:0000313" key="44">
    <source>
        <dbReference type="EMBL" id="AIX40762.1"/>
    </source>
</evidence>
<dbReference type="Proteomes" id="UP000185359">
    <property type="component" value="Segment"/>
</dbReference>
<dbReference type="Proteomes" id="UP000033003">
    <property type="component" value="Segment"/>
</dbReference>
<dbReference type="EMBL" id="KJ019118">
    <property type="protein sequence ID" value="AIX35945.1"/>
    <property type="molecule type" value="Genomic_DNA"/>
</dbReference>
<dbReference type="Proteomes" id="UP000185371">
    <property type="component" value="Segment"/>
</dbReference>
<evidence type="ECO:0000313" key="20">
    <source>
        <dbReference type="EMBL" id="AIX25177.1"/>
    </source>
</evidence>
<evidence type="ECO:0000313" key="14">
    <source>
        <dbReference type="EMBL" id="AIX21069.1"/>
    </source>
</evidence>
<dbReference type="KEGG" id="vg:24171592"/>
<evidence type="ECO:0000313" key="4">
    <source>
        <dbReference type="EMBL" id="AIX15012.1"/>
    </source>
</evidence>
<evidence type="ECO:0000313" key="9">
    <source>
        <dbReference type="EMBL" id="AIX16488.1"/>
    </source>
</evidence>
<dbReference type="GeneID" id="24171592"/>
<reference evidence="49 50" key="1">
    <citation type="submission" date="2013-12" db="EMBL/GenBank/DDBJ databases">
        <title>Ecological redundancy of diverse viral populations within a natural community.</title>
        <authorList>
            <person name="Gregory A.C."/>
            <person name="LaButti K."/>
            <person name="Copeland A."/>
            <person name="Woyke T."/>
            <person name="Sullivan M.B."/>
        </authorList>
    </citation>
    <scope>NUCLEOTIDE SEQUENCE [LARGE SCALE GENOMIC DNA]</scope>
    <source>
        <strain evidence="42">Syn7803C102</strain>
        <strain evidence="43">Syn7803C108</strain>
        <strain evidence="44">Syn7803C109</strain>
        <strain evidence="45">Syn7803C35</strain>
        <strain evidence="46">Syn7803C37</strain>
        <strain evidence="47">Syn7803C39</strain>
        <strain evidence="48">Syn7803C40</strain>
        <strain evidence="3">Syn7803C45</strain>
        <strain evidence="4">Syn7803C46</strain>
        <strain evidence="5">Syn7803C48</strain>
        <strain evidence="6">Syn7803C49</strain>
        <strain evidence="7">Syn7803C54</strain>
        <strain evidence="8">Syn7803C55</strain>
        <strain evidence="9">Syn7803C57</strain>
        <strain evidence="10">Syn7803C72</strain>
        <strain evidence="11">Syn7803C73</strain>
        <strain evidence="12">Syn7803C75</strain>
        <strain evidence="13">Syn7803C77</strain>
        <strain evidence="14">Syn7803C88</strain>
        <strain evidence="15">Syn7803C89</strain>
        <strain evidence="16">Syn7803C93</strain>
        <strain evidence="17">Syn7803US104</strain>
        <strain evidence="18">Syn7803US108</strain>
        <strain evidence="19">Syn7803US109</strain>
        <strain evidence="20">Syn7803US110</strain>
        <strain evidence="21">Syn7803US111</strain>
        <strain evidence="22">Syn7803US113</strain>
        <strain evidence="23">Syn7803US114</strain>
        <strain evidence="24">Syn7803US115</strain>
        <strain evidence="25">Syn7803US116</strain>
        <strain evidence="26">Syn7803US122</strain>
        <strain evidence="28">Syn7803US5</strain>
        <strain evidence="27">Syn7803US59</strain>
        <strain evidence="29">Syn7803US61</strain>
        <strain evidence="30">Syn7803US63</strain>
        <strain evidence="31">Syn7803US64</strain>
        <strain evidence="32">Syn7803US65</strain>
        <strain evidence="33">Syn7803US71</strain>
        <strain evidence="34">Syn7803US78</strain>
        <strain evidence="35">Syn7803US80</strain>
        <strain evidence="36">Syn7803US82</strain>
        <strain evidence="37">Syn7803US83</strain>
        <strain evidence="38">Syn7803US85</strain>
        <strain evidence="39">Syn7803US89</strain>
        <strain evidence="40">Syn7803US94</strain>
        <strain evidence="41">Syn7803US95</strain>
    </source>
</reference>
<evidence type="ECO:0000313" key="17">
    <source>
        <dbReference type="EMBL" id="AIX24307.1"/>
    </source>
</evidence>
<dbReference type="Proteomes" id="UP000185379">
    <property type="component" value="Segment"/>
</dbReference>
<dbReference type="EMBL" id="KJ019164">
    <property type="protein sequence ID" value="AIX46880.1"/>
    <property type="molecule type" value="Genomic_DNA"/>
</dbReference>
<evidence type="ECO:0000313" key="29">
    <source>
        <dbReference type="EMBL" id="AIX35304.1"/>
    </source>
</evidence>
<evidence type="ECO:0000313" key="24">
    <source>
        <dbReference type="EMBL" id="AIX26260.1"/>
    </source>
</evidence>
<keyword evidence="51" id="KW-1185">Reference proteome</keyword>
<dbReference type="Proteomes" id="UP000185375">
    <property type="component" value="Segment"/>
</dbReference>
<dbReference type="EMBL" id="KJ019165">
    <property type="protein sequence ID" value="AIX47098.1"/>
    <property type="molecule type" value="Genomic_DNA"/>
</dbReference>
<dbReference type="EMBL" id="KJ019056">
    <property type="protein sequence ID" value="AIX21069.1"/>
    <property type="molecule type" value="Genomic_DNA"/>
</dbReference>
<dbReference type="Proteomes" id="UP000185385">
    <property type="component" value="Segment"/>
</dbReference>
<dbReference type="EMBL" id="KJ019119">
    <property type="protein sequence ID" value="AIX36165.1"/>
    <property type="molecule type" value="Genomic_DNA"/>
</dbReference>
<evidence type="ECO:0000313" key="51">
    <source>
        <dbReference type="Proteomes" id="UP000185365"/>
    </source>
</evidence>
<keyword evidence="2" id="KW-0472">Membrane</keyword>
<evidence type="ECO:0000313" key="22">
    <source>
        <dbReference type="EMBL" id="AIX25825.1"/>
    </source>
</evidence>
<feature type="region of interest" description="Disordered" evidence="1">
    <location>
        <begin position="27"/>
        <end position="47"/>
    </location>
</feature>
<evidence type="ECO:0000313" key="33">
    <source>
        <dbReference type="EMBL" id="AIX36383.1"/>
    </source>
</evidence>
<dbReference type="Proteomes" id="UP000185384">
    <property type="component" value="Segment"/>
</dbReference>
<dbReference type="Proteomes" id="UP000185374">
    <property type="component" value="Segment"/>
</dbReference>
<dbReference type="Proteomes" id="UP000185343">
    <property type="component" value="Segment"/>
</dbReference>
<dbReference type="EMBL" id="KJ019126">
    <property type="protein sequence ID" value="AIX37745.1"/>
    <property type="molecule type" value="Genomic_DNA"/>
</dbReference>